<dbReference type="Pfam" id="PF02309">
    <property type="entry name" value="AUX_IAA"/>
    <property type="match status" value="1"/>
</dbReference>
<gene>
    <name evidence="10" type="ORF">M8C21_015737</name>
</gene>
<protein>
    <recommendedName>
        <fullName evidence="8">Auxin-responsive protein</fullName>
    </recommendedName>
</protein>
<dbReference type="AlphaFoldDB" id="A0AAD5CDZ9"/>
<dbReference type="EMBL" id="JAMZMK010008470">
    <property type="protein sequence ID" value="KAI7740298.1"/>
    <property type="molecule type" value="Genomic_DNA"/>
</dbReference>
<feature type="domain" description="PB1" evidence="9">
    <location>
        <begin position="108"/>
        <end position="190"/>
    </location>
</feature>
<dbReference type="PANTHER" id="PTHR31734">
    <property type="entry name" value="AUXIN-RESPONSIVE PROTEIN IAA17"/>
    <property type="match status" value="1"/>
</dbReference>
<dbReference type="InterPro" id="IPR053793">
    <property type="entry name" value="PB1-like"/>
</dbReference>
<reference evidence="10" key="1">
    <citation type="submission" date="2022-06" db="EMBL/GenBank/DDBJ databases">
        <title>Uncovering the hologenomic basis of an extraordinary plant invasion.</title>
        <authorList>
            <person name="Bieker V.C."/>
            <person name="Martin M.D."/>
            <person name="Gilbert T."/>
            <person name="Hodgins K."/>
            <person name="Battlay P."/>
            <person name="Petersen B."/>
            <person name="Wilson J."/>
        </authorList>
    </citation>
    <scope>NUCLEOTIDE SEQUENCE</scope>
    <source>
        <strain evidence="10">AA19_3_7</strain>
        <tissue evidence="10">Leaf</tissue>
    </source>
</reference>
<evidence type="ECO:0000256" key="7">
    <source>
        <dbReference type="ARBA" id="ARBA00023294"/>
    </source>
</evidence>
<dbReference type="InterPro" id="IPR033389">
    <property type="entry name" value="AUX/IAA_dom"/>
</dbReference>
<dbReference type="Gene3D" id="3.10.20.90">
    <property type="entry name" value="Phosphatidylinositol 3-kinase Catalytic Subunit, Chain A, domain 1"/>
    <property type="match status" value="1"/>
</dbReference>
<dbReference type="SUPFAM" id="SSF54277">
    <property type="entry name" value="CAD &amp; PB1 domains"/>
    <property type="match status" value="1"/>
</dbReference>
<comment type="caution">
    <text evidence="10">The sequence shown here is derived from an EMBL/GenBank/DDBJ whole genome shotgun (WGS) entry which is preliminary data.</text>
</comment>
<accession>A0AAD5CDZ9</accession>
<proteinExistence type="inferred from homology"/>
<dbReference type="GO" id="GO:0006355">
    <property type="term" value="P:regulation of DNA-templated transcription"/>
    <property type="evidence" value="ECO:0007669"/>
    <property type="project" value="InterPro"/>
</dbReference>
<keyword evidence="3 8" id="KW-0678">Repressor</keyword>
<dbReference type="PANTHER" id="PTHR31734:SF38">
    <property type="entry name" value="AUXIN-RESPONSIVE PROTEIN IAA29"/>
    <property type="match status" value="1"/>
</dbReference>
<evidence type="ECO:0000256" key="1">
    <source>
        <dbReference type="ARBA" id="ARBA00004123"/>
    </source>
</evidence>
<evidence type="ECO:0000256" key="2">
    <source>
        <dbReference type="ARBA" id="ARBA00006728"/>
    </source>
</evidence>
<dbReference type="InterPro" id="IPR003311">
    <property type="entry name" value="AUX_IAA"/>
</dbReference>
<dbReference type="Proteomes" id="UP001206925">
    <property type="component" value="Unassembled WGS sequence"/>
</dbReference>
<evidence type="ECO:0000256" key="3">
    <source>
        <dbReference type="ARBA" id="ARBA00022491"/>
    </source>
</evidence>
<evidence type="ECO:0000313" key="11">
    <source>
        <dbReference type="Proteomes" id="UP001206925"/>
    </source>
</evidence>
<keyword evidence="5 8" id="KW-0804">Transcription</keyword>
<evidence type="ECO:0000256" key="4">
    <source>
        <dbReference type="ARBA" id="ARBA00023015"/>
    </source>
</evidence>
<keyword evidence="6 8" id="KW-0539">Nucleus</keyword>
<sequence length="190" mass="22525">MELELSLSPPNQTRHHIKKTATLTRFPLVSWNHDEDDQQPNGFFNGDYQQDHMNEDGEGLTGWPPLHSWRRRLMEENQYERVDDQFNRPVDEVGEHINVMNNNNNYNELFVKVKMEGVGIARKIDLNAFHSYEMLTTALIHMFDKSVEIEEDGASYKLMYQHRDGHWHLGGDLPWEMFIRSVKRIQMVRN</sequence>
<comment type="subcellular location">
    <subcellularLocation>
        <location evidence="1 8">Nucleus</location>
    </subcellularLocation>
</comment>
<comment type="subunit">
    <text evidence="8">Homodimers and heterodimers.</text>
</comment>
<keyword evidence="11" id="KW-1185">Reference proteome</keyword>
<evidence type="ECO:0000256" key="5">
    <source>
        <dbReference type="ARBA" id="ARBA00023163"/>
    </source>
</evidence>
<dbReference type="GO" id="GO:0005634">
    <property type="term" value="C:nucleus"/>
    <property type="evidence" value="ECO:0007669"/>
    <property type="project" value="UniProtKB-SubCell"/>
</dbReference>
<comment type="function">
    <text evidence="8">Aux/IAA proteins are short-lived transcriptional factors that function as repressors of early auxin response genes at low auxin concentrations.</text>
</comment>
<evidence type="ECO:0000256" key="6">
    <source>
        <dbReference type="ARBA" id="ARBA00023242"/>
    </source>
</evidence>
<evidence type="ECO:0000259" key="9">
    <source>
        <dbReference type="PROSITE" id="PS51745"/>
    </source>
</evidence>
<evidence type="ECO:0000313" key="10">
    <source>
        <dbReference type="EMBL" id="KAI7740298.1"/>
    </source>
</evidence>
<organism evidence="10 11">
    <name type="scientific">Ambrosia artemisiifolia</name>
    <name type="common">Common ragweed</name>
    <dbReference type="NCBI Taxonomy" id="4212"/>
    <lineage>
        <taxon>Eukaryota</taxon>
        <taxon>Viridiplantae</taxon>
        <taxon>Streptophyta</taxon>
        <taxon>Embryophyta</taxon>
        <taxon>Tracheophyta</taxon>
        <taxon>Spermatophyta</taxon>
        <taxon>Magnoliopsida</taxon>
        <taxon>eudicotyledons</taxon>
        <taxon>Gunneridae</taxon>
        <taxon>Pentapetalae</taxon>
        <taxon>asterids</taxon>
        <taxon>campanulids</taxon>
        <taxon>Asterales</taxon>
        <taxon>Asteraceae</taxon>
        <taxon>Asteroideae</taxon>
        <taxon>Heliantheae alliance</taxon>
        <taxon>Heliantheae</taxon>
        <taxon>Ambrosia</taxon>
    </lineage>
</organism>
<keyword evidence="4 8" id="KW-0805">Transcription regulation</keyword>
<dbReference type="GO" id="GO:0009734">
    <property type="term" value="P:auxin-activated signaling pathway"/>
    <property type="evidence" value="ECO:0007669"/>
    <property type="project" value="UniProtKB-UniRule"/>
</dbReference>
<keyword evidence="7 8" id="KW-0927">Auxin signaling pathway</keyword>
<name>A0AAD5CDZ9_AMBAR</name>
<comment type="similarity">
    <text evidence="2 8">Belongs to the Aux/IAA family.</text>
</comment>
<evidence type="ECO:0000256" key="8">
    <source>
        <dbReference type="RuleBase" id="RU004549"/>
    </source>
</evidence>
<dbReference type="PROSITE" id="PS51745">
    <property type="entry name" value="PB1"/>
    <property type="match status" value="1"/>
</dbReference>